<feature type="region of interest" description="Disordered" evidence="1">
    <location>
        <begin position="209"/>
        <end position="282"/>
    </location>
</feature>
<sequence length="282" mass="31989">MGHFSAVYKVITRLGDRPIVLQAAKWILISVILRLNMWKRPLLDLRSVTCLRPGRGQTTTPRVKKRVLNSKTGCPSSTIKNTYYYLRCPIWRSNVRHKQAQSGSDMHSNTTRGFLWSDVETRTLLNIWGEQDIQTALDGSFRNSFVYRDVACRLAAMGFDRTPEQCRVRIKSLKRQFLLAKEGNLRNSGQYHKICKFYDIMEAILSNRPTSNPPEMLEYGPGEEEAGDALDEEGEDAQESHSENAEDSHCPPETEVNYLSLRESSGTVSRAECPGRGELLSS</sequence>
<dbReference type="AlphaFoldDB" id="A0A3B4ABH8"/>
<accession>A0A3B4ABH8</accession>
<name>A0A3B4ABH8_9GOBI</name>
<reference evidence="3" key="2">
    <citation type="submission" date="2025-09" db="UniProtKB">
        <authorList>
            <consortium name="Ensembl"/>
        </authorList>
    </citation>
    <scope>IDENTIFICATION</scope>
</reference>
<dbReference type="STRING" id="409849.ENSPMGP00000013989"/>
<keyword evidence="4" id="KW-1185">Reference proteome</keyword>
<feature type="compositionally biased region" description="Acidic residues" evidence="1">
    <location>
        <begin position="221"/>
        <end position="237"/>
    </location>
</feature>
<proteinExistence type="predicted"/>
<feature type="domain" description="Myb/SANT-like DNA-binding" evidence="2">
    <location>
        <begin position="116"/>
        <end position="204"/>
    </location>
</feature>
<evidence type="ECO:0000313" key="4">
    <source>
        <dbReference type="Proteomes" id="UP000261520"/>
    </source>
</evidence>
<evidence type="ECO:0000259" key="2">
    <source>
        <dbReference type="Pfam" id="PF13837"/>
    </source>
</evidence>
<evidence type="ECO:0000256" key="1">
    <source>
        <dbReference type="SAM" id="MobiDB-lite"/>
    </source>
</evidence>
<protein>
    <recommendedName>
        <fullName evidence="2">Myb/SANT-like DNA-binding domain-containing protein</fullName>
    </recommendedName>
</protein>
<dbReference type="Pfam" id="PF13837">
    <property type="entry name" value="Myb_DNA-bind_4"/>
    <property type="match status" value="1"/>
</dbReference>
<reference evidence="3" key="1">
    <citation type="submission" date="2025-08" db="UniProtKB">
        <authorList>
            <consortium name="Ensembl"/>
        </authorList>
    </citation>
    <scope>IDENTIFICATION</scope>
</reference>
<dbReference type="Ensembl" id="ENSPMGT00000014925.1">
    <property type="protein sequence ID" value="ENSPMGP00000013989.1"/>
    <property type="gene ID" value="ENSPMGG00000011494.1"/>
</dbReference>
<feature type="compositionally biased region" description="Basic and acidic residues" evidence="1">
    <location>
        <begin position="238"/>
        <end position="252"/>
    </location>
</feature>
<dbReference type="Gene3D" id="1.10.10.60">
    <property type="entry name" value="Homeodomain-like"/>
    <property type="match status" value="1"/>
</dbReference>
<dbReference type="PANTHER" id="PTHR47595:SF1">
    <property type="entry name" value="MYB_SANT-LIKE DNA-BINDING DOMAIN-CONTAINING PROTEIN"/>
    <property type="match status" value="1"/>
</dbReference>
<dbReference type="FunFam" id="1.10.10.60:FF:000032">
    <property type="entry name" value="Zinc finger and SCAN domain-containing 20"/>
    <property type="match status" value="1"/>
</dbReference>
<dbReference type="PANTHER" id="PTHR47595">
    <property type="entry name" value="HEAT SHOCK 70 KDA PROTEIN 14"/>
    <property type="match status" value="1"/>
</dbReference>
<dbReference type="InterPro" id="IPR044822">
    <property type="entry name" value="Myb_DNA-bind_4"/>
</dbReference>
<dbReference type="Proteomes" id="UP000261520">
    <property type="component" value="Unplaced"/>
</dbReference>
<organism evidence="3 4">
    <name type="scientific">Periophthalmus magnuspinnatus</name>
    <dbReference type="NCBI Taxonomy" id="409849"/>
    <lineage>
        <taxon>Eukaryota</taxon>
        <taxon>Metazoa</taxon>
        <taxon>Chordata</taxon>
        <taxon>Craniata</taxon>
        <taxon>Vertebrata</taxon>
        <taxon>Euteleostomi</taxon>
        <taxon>Actinopterygii</taxon>
        <taxon>Neopterygii</taxon>
        <taxon>Teleostei</taxon>
        <taxon>Neoteleostei</taxon>
        <taxon>Acanthomorphata</taxon>
        <taxon>Gobiaria</taxon>
        <taxon>Gobiiformes</taxon>
        <taxon>Gobioidei</taxon>
        <taxon>Gobiidae</taxon>
        <taxon>Oxudercinae</taxon>
        <taxon>Periophthalmus</taxon>
    </lineage>
</organism>
<evidence type="ECO:0000313" key="3">
    <source>
        <dbReference type="Ensembl" id="ENSPMGP00000013989.1"/>
    </source>
</evidence>